<dbReference type="AlphaFoldDB" id="A0A1I2YV90"/>
<dbReference type="Proteomes" id="UP000183635">
    <property type="component" value="Unassembled WGS sequence"/>
</dbReference>
<evidence type="ECO:0000313" key="2">
    <source>
        <dbReference type="Proteomes" id="UP000183635"/>
    </source>
</evidence>
<gene>
    <name evidence="1" type="ORF">SAMN04488021_10624</name>
</gene>
<dbReference type="STRING" id="34004.SAMN04488021_10624"/>
<organism evidence="1 2">
    <name type="scientific">Paracoccus aminovorans</name>
    <dbReference type="NCBI Taxonomy" id="34004"/>
    <lineage>
        <taxon>Bacteria</taxon>
        <taxon>Pseudomonadati</taxon>
        <taxon>Pseudomonadota</taxon>
        <taxon>Alphaproteobacteria</taxon>
        <taxon>Rhodobacterales</taxon>
        <taxon>Paracoccaceae</taxon>
        <taxon>Paracoccus</taxon>
    </lineage>
</organism>
<name>A0A1I2YV90_9RHOB</name>
<evidence type="ECO:0000313" key="1">
    <source>
        <dbReference type="EMBL" id="SFH29583.1"/>
    </source>
</evidence>
<proteinExistence type="predicted"/>
<accession>A0A1I2YV90</accession>
<sequence length="86" mass="9342">MADCLADGRQLRLLKVPDDFNGEGLGIEDVSLPFERGLRSLNQIIGKTVHWTVSRPSSTSNGVADPGLYGRQWPGIHPFNADGPAR</sequence>
<reference evidence="1 2" key="1">
    <citation type="submission" date="2016-10" db="EMBL/GenBank/DDBJ databases">
        <authorList>
            <person name="de Groot N.N."/>
        </authorList>
    </citation>
    <scope>NUCLEOTIDE SEQUENCE [LARGE SCALE GENOMIC DNA]</scope>
    <source>
        <strain evidence="1 2">DSM 8537</strain>
    </source>
</reference>
<protein>
    <submittedName>
        <fullName evidence="1">Uncharacterized protein</fullName>
    </submittedName>
</protein>
<keyword evidence="2" id="KW-1185">Reference proteome</keyword>
<dbReference type="EMBL" id="FOPU01000006">
    <property type="protein sequence ID" value="SFH29583.1"/>
    <property type="molecule type" value="Genomic_DNA"/>
</dbReference>